<dbReference type="Gene3D" id="2.40.260.10">
    <property type="entry name" value="Sortase"/>
    <property type="match status" value="1"/>
</dbReference>
<sequence length="210" mass="23047">MREVSLDKQIRSFIFLTLLFFGAFVFVLGSAGFVPYYVDGTSPRHNRVTLAALPMLGDLVESGSRAAAVLPERIQIPSVGIDLPIVNPESRDAAVLDEALKSAAVRYVDSARLYEKGNMLIFAHSSHLPIVHNQMYRAFNNLPDVKVGDTILVSGSGKTSTYKVTIVRKTDANEELIDLSSKQGTRLTLSTCDTFGKKSSRWVVEAKLVL</sequence>
<accession>A0A1F6ENL4</accession>
<organism evidence="3 4">
    <name type="scientific">Candidatus Kaiserbacteria bacterium RIFCSPLOWO2_01_FULL_50_24</name>
    <dbReference type="NCBI Taxonomy" id="1798507"/>
    <lineage>
        <taxon>Bacteria</taxon>
        <taxon>Candidatus Kaiseribacteriota</taxon>
    </lineage>
</organism>
<evidence type="ECO:0000256" key="2">
    <source>
        <dbReference type="SAM" id="Phobius"/>
    </source>
</evidence>
<evidence type="ECO:0000313" key="4">
    <source>
        <dbReference type="Proteomes" id="UP000178587"/>
    </source>
</evidence>
<keyword evidence="1" id="KW-0378">Hydrolase</keyword>
<dbReference type="AlphaFoldDB" id="A0A1F6ENL4"/>
<keyword evidence="2" id="KW-0812">Transmembrane</keyword>
<comment type="caution">
    <text evidence="3">The sequence shown here is derived from an EMBL/GenBank/DDBJ whole genome shotgun (WGS) entry which is preliminary data.</text>
</comment>
<dbReference type="InterPro" id="IPR005754">
    <property type="entry name" value="Sortase"/>
</dbReference>
<dbReference type="Pfam" id="PF04203">
    <property type="entry name" value="Sortase"/>
    <property type="match status" value="1"/>
</dbReference>
<gene>
    <name evidence="3" type="ORF">A3A34_03730</name>
</gene>
<proteinExistence type="predicted"/>
<name>A0A1F6ENL4_9BACT</name>
<dbReference type="Proteomes" id="UP000178587">
    <property type="component" value="Unassembled WGS sequence"/>
</dbReference>
<evidence type="ECO:0008006" key="5">
    <source>
        <dbReference type="Google" id="ProtNLM"/>
    </source>
</evidence>
<dbReference type="EMBL" id="MFLU01000011">
    <property type="protein sequence ID" value="OGG74902.1"/>
    <property type="molecule type" value="Genomic_DNA"/>
</dbReference>
<dbReference type="InterPro" id="IPR023365">
    <property type="entry name" value="Sortase_dom-sf"/>
</dbReference>
<dbReference type="SUPFAM" id="SSF63817">
    <property type="entry name" value="Sortase"/>
    <property type="match status" value="1"/>
</dbReference>
<keyword evidence="2" id="KW-0472">Membrane</keyword>
<dbReference type="CDD" id="cd00004">
    <property type="entry name" value="Sortase"/>
    <property type="match status" value="1"/>
</dbReference>
<feature type="transmembrane region" description="Helical" evidence="2">
    <location>
        <begin position="12"/>
        <end position="38"/>
    </location>
</feature>
<dbReference type="NCBIfam" id="TIGR01076">
    <property type="entry name" value="sortase_fam"/>
    <property type="match status" value="1"/>
</dbReference>
<evidence type="ECO:0000256" key="1">
    <source>
        <dbReference type="ARBA" id="ARBA00022801"/>
    </source>
</evidence>
<evidence type="ECO:0000313" key="3">
    <source>
        <dbReference type="EMBL" id="OGG74902.1"/>
    </source>
</evidence>
<keyword evidence="2" id="KW-1133">Transmembrane helix</keyword>
<reference evidence="3 4" key="1">
    <citation type="journal article" date="2016" name="Nat. Commun.">
        <title>Thousands of microbial genomes shed light on interconnected biogeochemical processes in an aquifer system.</title>
        <authorList>
            <person name="Anantharaman K."/>
            <person name="Brown C.T."/>
            <person name="Hug L.A."/>
            <person name="Sharon I."/>
            <person name="Castelle C.J."/>
            <person name="Probst A.J."/>
            <person name="Thomas B.C."/>
            <person name="Singh A."/>
            <person name="Wilkins M.J."/>
            <person name="Karaoz U."/>
            <person name="Brodie E.L."/>
            <person name="Williams K.H."/>
            <person name="Hubbard S.S."/>
            <person name="Banfield J.F."/>
        </authorList>
    </citation>
    <scope>NUCLEOTIDE SEQUENCE [LARGE SCALE GENOMIC DNA]</scope>
</reference>
<dbReference type="GO" id="GO:0016787">
    <property type="term" value="F:hydrolase activity"/>
    <property type="evidence" value="ECO:0007669"/>
    <property type="project" value="UniProtKB-KW"/>
</dbReference>
<dbReference type="STRING" id="1798507.A3A34_03730"/>
<protein>
    <recommendedName>
        <fullName evidence="5">Sortase</fullName>
    </recommendedName>
</protein>